<dbReference type="GO" id="GO:0046353">
    <property type="term" value="F:aminoglycoside 3-N-acetyltransferase activity"/>
    <property type="evidence" value="ECO:0007669"/>
    <property type="project" value="UniProtKB-EC"/>
</dbReference>
<dbReference type="InterPro" id="IPR028345">
    <property type="entry name" value="Antibiotic_NAT-like"/>
</dbReference>
<keyword evidence="3 4" id="KW-0012">Acyltransferase</keyword>
<dbReference type="Pfam" id="PF02522">
    <property type="entry name" value="Antibiotic_NAT"/>
    <property type="match status" value="1"/>
</dbReference>
<proteinExistence type="inferred from homology"/>
<evidence type="ECO:0000256" key="4">
    <source>
        <dbReference type="RuleBase" id="RU365031"/>
    </source>
</evidence>
<evidence type="ECO:0000313" key="6">
    <source>
        <dbReference type="Proteomes" id="UP000248326"/>
    </source>
</evidence>
<comment type="similarity">
    <text evidence="1 4">Belongs to the antibiotic N-acetyltransferase family.</text>
</comment>
<organism evidence="5 6">
    <name type="scientific">Deinococcus yavapaiensis KR-236</name>
    <dbReference type="NCBI Taxonomy" id="694435"/>
    <lineage>
        <taxon>Bacteria</taxon>
        <taxon>Thermotogati</taxon>
        <taxon>Deinococcota</taxon>
        <taxon>Deinococci</taxon>
        <taxon>Deinococcales</taxon>
        <taxon>Deinococcaceae</taxon>
        <taxon>Deinococcus</taxon>
    </lineage>
</organism>
<sequence>MAEPARPLVTIDDLQRDLLALGVQAGQVLMLHASVKRVGWVVGGPDALLRALLDLVTPTGTLMMLAGWEDNPYELNDWTEEKRQAYLQACPAFDPQTSRADHREMSILAEYLRTTSGARRSTHPSSSFVALGAQAEHLLSCQPDQYPFGHDSPLGRFCALGGQVLLLGELFENMTVLHHAEQLARLPNKRVVRYRMPILQDGRRVWKTFEEYDTTNGIADWPVEYFEVIGRSYVNEGRGRVGRVGAAPAFLLDGRSLVEFGQQWMELHLARSTDASALQ</sequence>
<evidence type="ECO:0000256" key="3">
    <source>
        <dbReference type="ARBA" id="ARBA00023315"/>
    </source>
</evidence>
<dbReference type="RefSeq" id="WP_110886442.1">
    <property type="nucleotide sequence ID" value="NZ_QJSX01000006.1"/>
</dbReference>
<gene>
    <name evidence="5" type="ORF">DES52_1064</name>
</gene>
<dbReference type="EMBL" id="QJSX01000006">
    <property type="protein sequence ID" value="PYE54042.1"/>
    <property type="molecule type" value="Genomic_DNA"/>
</dbReference>
<protein>
    <recommendedName>
        <fullName evidence="4">Aminoglycoside N(3)-acetyltransferase</fullName>
        <ecNumber evidence="4">2.3.1.-</ecNumber>
    </recommendedName>
</protein>
<comment type="caution">
    <text evidence="5">The sequence shown here is derived from an EMBL/GenBank/DDBJ whole genome shotgun (WGS) entry which is preliminary data.</text>
</comment>
<keyword evidence="4" id="KW-0046">Antibiotic resistance</keyword>
<reference evidence="5 6" key="1">
    <citation type="submission" date="2018-06" db="EMBL/GenBank/DDBJ databases">
        <title>Genomic Encyclopedia of Type Strains, Phase IV (KMG-IV): sequencing the most valuable type-strain genomes for metagenomic binning, comparative biology and taxonomic classification.</title>
        <authorList>
            <person name="Goeker M."/>
        </authorList>
    </citation>
    <scope>NUCLEOTIDE SEQUENCE [LARGE SCALE GENOMIC DNA]</scope>
    <source>
        <strain evidence="5 6">DSM 18048</strain>
    </source>
</reference>
<dbReference type="SUPFAM" id="SSF110710">
    <property type="entry name" value="TTHA0583/YokD-like"/>
    <property type="match status" value="1"/>
</dbReference>
<keyword evidence="6" id="KW-1185">Reference proteome</keyword>
<dbReference type="PANTHER" id="PTHR11104:SF0">
    <property type="entry name" value="SPBETA PROPHAGE-DERIVED AMINOGLYCOSIDE N(3')-ACETYLTRANSFERASE-LIKE PROTEIN YOKD"/>
    <property type="match status" value="1"/>
</dbReference>
<dbReference type="InterPro" id="IPR003679">
    <property type="entry name" value="Amioglycoside_AcTrfase"/>
</dbReference>
<dbReference type="EC" id="2.3.1.-" evidence="4"/>
<keyword evidence="2 4" id="KW-0808">Transferase</keyword>
<dbReference type="PANTHER" id="PTHR11104">
    <property type="entry name" value="AMINOGLYCOSIDE N3-ACETYLTRANSFERASE"/>
    <property type="match status" value="1"/>
</dbReference>
<accession>A0A318S5I1</accession>
<dbReference type="Proteomes" id="UP000248326">
    <property type="component" value="Unassembled WGS sequence"/>
</dbReference>
<dbReference type="GO" id="GO:0046677">
    <property type="term" value="P:response to antibiotic"/>
    <property type="evidence" value="ECO:0007669"/>
    <property type="project" value="UniProtKB-KW"/>
</dbReference>
<evidence type="ECO:0000256" key="2">
    <source>
        <dbReference type="ARBA" id="ARBA00022679"/>
    </source>
</evidence>
<dbReference type="OrthoDB" id="7330654at2"/>
<dbReference type="AlphaFoldDB" id="A0A318S5I1"/>
<evidence type="ECO:0000256" key="1">
    <source>
        <dbReference type="ARBA" id="ARBA00006383"/>
    </source>
</evidence>
<evidence type="ECO:0000313" key="5">
    <source>
        <dbReference type="EMBL" id="PYE54042.1"/>
    </source>
</evidence>
<dbReference type="NCBIfam" id="NF033082">
    <property type="entry name" value="AAC_3"/>
    <property type="match status" value="1"/>
</dbReference>
<comment type="catalytic activity">
    <reaction evidence="4">
        <text>a 2-deoxystreptamine antibiotic + acetyl-CoA = an N(3)-acetyl-2-deoxystreptamine antibiotic + CoA + H(+)</text>
        <dbReference type="Rhea" id="RHEA:12665"/>
        <dbReference type="ChEBI" id="CHEBI:15378"/>
        <dbReference type="ChEBI" id="CHEBI:57287"/>
        <dbReference type="ChEBI" id="CHEBI:57288"/>
        <dbReference type="ChEBI" id="CHEBI:57921"/>
        <dbReference type="ChEBI" id="CHEBI:77452"/>
        <dbReference type="EC" id="2.3.1.81"/>
    </reaction>
</comment>
<name>A0A318S5I1_9DEIO</name>